<dbReference type="GO" id="GO:0042972">
    <property type="term" value="F:licheninase activity"/>
    <property type="evidence" value="ECO:0007669"/>
    <property type="project" value="UniProtKB-EC"/>
</dbReference>
<dbReference type="PROSITE" id="PS51762">
    <property type="entry name" value="GH16_2"/>
    <property type="match status" value="1"/>
</dbReference>
<protein>
    <recommendedName>
        <fullName evidence="4">Beta-glucanase</fullName>
        <ecNumber evidence="3">3.2.1.73</ecNumber>
    </recommendedName>
    <alternativeName>
        <fullName evidence="9">1,3-1,4-beta-D-glucan 4-glucanohydrolase</fullName>
    </alternativeName>
    <alternativeName>
        <fullName evidence="8">Endo-beta-1,3-1,4 glucanase</fullName>
    </alternativeName>
    <alternativeName>
        <fullName evidence="7">Lichenase</fullName>
    </alternativeName>
</protein>
<comment type="similarity">
    <text evidence="2">Belongs to the glycosyl hydrolase 16 family.</text>
</comment>
<feature type="active site" description="Proton donor" evidence="10">
    <location>
        <position position="152"/>
    </location>
</feature>
<evidence type="ECO:0000313" key="14">
    <source>
        <dbReference type="Proteomes" id="UP000433181"/>
    </source>
</evidence>
<evidence type="ECO:0000256" key="1">
    <source>
        <dbReference type="ARBA" id="ARBA00000481"/>
    </source>
</evidence>
<sequence>MAGLFAVGVSVMTLPAANVEAADSPYCATVEQVAPEGGFFFDFSKKMPKEAVAAHGWTNGAMFDTNWYKDNITFNSKRMQLNLDNEDGPGWSDPTVNYSGAEFRTTTQNRYHYGLYEVCMKPAKSDGIVSSFFTYTGPYDEPKTQWDEIDIEFLGKDTTKAQFNYFTDSKGNHEYLCDLGFDASEGFHVYAFDWQPGSITWYVDGKEVYKATDNIPVTPSMVMANLWAGRGVDEWLNPVDDSNFPVQAEYKWMKFTPAK</sequence>
<dbReference type="EC" id="3.2.1.73" evidence="3"/>
<dbReference type="EMBL" id="VUNR01000051">
    <property type="protein sequence ID" value="MSU10063.1"/>
    <property type="molecule type" value="Genomic_DNA"/>
</dbReference>
<evidence type="ECO:0000256" key="2">
    <source>
        <dbReference type="ARBA" id="ARBA00006865"/>
    </source>
</evidence>
<reference evidence="13 14" key="1">
    <citation type="submission" date="2019-08" db="EMBL/GenBank/DDBJ databases">
        <title>In-depth cultivation of the pig gut microbiome towards novel bacterial diversity and tailored functional studies.</title>
        <authorList>
            <person name="Wylensek D."/>
            <person name="Hitch T.C.A."/>
            <person name="Clavel T."/>
        </authorList>
    </citation>
    <scope>NUCLEOTIDE SEQUENCE [LARGE SCALE GENOMIC DNA]</scope>
    <source>
        <strain evidence="13 14">WCA-693-APC-5D-A</strain>
    </source>
</reference>
<feature type="domain" description="GH16" evidence="12">
    <location>
        <begin position="19"/>
        <end position="259"/>
    </location>
</feature>
<keyword evidence="11" id="KW-0732">Signal</keyword>
<dbReference type="PROSITE" id="PS01034">
    <property type="entry name" value="GH16_1"/>
    <property type="match status" value="1"/>
</dbReference>
<dbReference type="AlphaFoldDB" id="A0A6I2UER3"/>
<feature type="signal peptide" evidence="11">
    <location>
        <begin position="1"/>
        <end position="21"/>
    </location>
</feature>
<dbReference type="InterPro" id="IPR013320">
    <property type="entry name" value="ConA-like_dom_sf"/>
</dbReference>
<accession>A0A6I2UER3</accession>
<keyword evidence="14" id="KW-1185">Reference proteome</keyword>
<dbReference type="InterPro" id="IPR000757">
    <property type="entry name" value="Beta-glucanase-like"/>
</dbReference>
<evidence type="ECO:0000256" key="6">
    <source>
        <dbReference type="ARBA" id="ARBA00023295"/>
    </source>
</evidence>
<feature type="chain" id="PRO_5026106757" description="Beta-glucanase" evidence="11">
    <location>
        <begin position="22"/>
        <end position="259"/>
    </location>
</feature>
<evidence type="ECO:0000256" key="3">
    <source>
        <dbReference type="ARBA" id="ARBA00012690"/>
    </source>
</evidence>
<keyword evidence="5 13" id="KW-0378">Hydrolase</keyword>
<evidence type="ECO:0000256" key="4">
    <source>
        <dbReference type="ARBA" id="ARBA00014569"/>
    </source>
</evidence>
<dbReference type="PRINTS" id="PR00737">
    <property type="entry name" value="GLHYDRLASE16"/>
</dbReference>
<dbReference type="InterPro" id="IPR044791">
    <property type="entry name" value="Beta-glucanase/XTH"/>
</dbReference>
<name>A0A6I2UER3_9FIRM</name>
<evidence type="ECO:0000256" key="9">
    <source>
        <dbReference type="ARBA" id="ARBA00031665"/>
    </source>
</evidence>
<dbReference type="PANTHER" id="PTHR31062">
    <property type="entry name" value="XYLOGLUCAN ENDOTRANSGLUCOSYLASE/HYDROLASE PROTEIN 8-RELATED"/>
    <property type="match status" value="1"/>
</dbReference>
<dbReference type="SUPFAM" id="SSF49899">
    <property type="entry name" value="Concanavalin A-like lectins/glucanases"/>
    <property type="match status" value="1"/>
</dbReference>
<comment type="catalytic activity">
    <reaction evidence="1">
        <text>Hydrolysis of (1-&gt;4)-beta-D-glucosidic linkages in beta-D-glucans containing (1-&gt;3)- and (1-&gt;4)-bonds.</text>
        <dbReference type="EC" id="3.2.1.73"/>
    </reaction>
</comment>
<evidence type="ECO:0000256" key="7">
    <source>
        <dbReference type="ARBA" id="ARBA00029722"/>
    </source>
</evidence>
<dbReference type="Gene3D" id="2.60.120.200">
    <property type="match status" value="1"/>
</dbReference>
<evidence type="ECO:0000256" key="5">
    <source>
        <dbReference type="ARBA" id="ARBA00022801"/>
    </source>
</evidence>
<dbReference type="GO" id="GO:0005975">
    <property type="term" value="P:carbohydrate metabolic process"/>
    <property type="evidence" value="ECO:0007669"/>
    <property type="project" value="InterPro"/>
</dbReference>
<evidence type="ECO:0000259" key="12">
    <source>
        <dbReference type="PROSITE" id="PS51762"/>
    </source>
</evidence>
<evidence type="ECO:0000256" key="11">
    <source>
        <dbReference type="SAM" id="SignalP"/>
    </source>
</evidence>
<organism evidence="13 14">
    <name type="scientific">Anaerovibrio slackiae</name>
    <dbReference type="NCBI Taxonomy" id="2652309"/>
    <lineage>
        <taxon>Bacteria</taxon>
        <taxon>Bacillati</taxon>
        <taxon>Bacillota</taxon>
        <taxon>Negativicutes</taxon>
        <taxon>Selenomonadales</taxon>
        <taxon>Selenomonadaceae</taxon>
        <taxon>Anaerovibrio</taxon>
    </lineage>
</organism>
<dbReference type="Proteomes" id="UP000433181">
    <property type="component" value="Unassembled WGS sequence"/>
</dbReference>
<comment type="caution">
    <text evidence="13">The sequence shown here is derived from an EMBL/GenBank/DDBJ whole genome shotgun (WGS) entry which is preliminary data.</text>
</comment>
<keyword evidence="6" id="KW-0326">Glycosidase</keyword>
<dbReference type="InterPro" id="IPR008264">
    <property type="entry name" value="Beta_glucanase"/>
</dbReference>
<evidence type="ECO:0000256" key="8">
    <source>
        <dbReference type="ARBA" id="ARBA00029771"/>
    </source>
</evidence>
<dbReference type="InterPro" id="IPR008263">
    <property type="entry name" value="GH16_AS"/>
</dbReference>
<proteinExistence type="inferred from homology"/>
<gene>
    <name evidence="13" type="ORF">FYJ84_13945</name>
</gene>
<evidence type="ECO:0000313" key="13">
    <source>
        <dbReference type="EMBL" id="MSU10063.1"/>
    </source>
</evidence>
<feature type="active site" description="Nucleophile" evidence="10">
    <location>
        <position position="148"/>
    </location>
</feature>
<evidence type="ECO:0000256" key="10">
    <source>
        <dbReference type="PIRSR" id="PIRSR608264-1"/>
    </source>
</evidence>
<dbReference type="Pfam" id="PF00722">
    <property type="entry name" value="Glyco_hydro_16"/>
    <property type="match status" value="1"/>
</dbReference>